<sequence length="185" mass="19705">MASGTKIYADFTSLVSKTGRGNSKSSAAVIDPWGYDQSIASSSISSLSLAHNKSDGDSDMALRDKKAWEVAMGPGKTLPMQAFMAWMSGTGVSIFSILITGMILMSPVKTIMSTQQTFAPLERMGKSGGGGKKQDFTMQKAAFVAINIAGLIFGVYRLSIMGLLPTASSDWLSFIPAKQYTEYSA</sequence>
<proteinExistence type="predicted"/>
<comment type="caution">
    <text evidence="1">The sequence shown here is derived from an EMBL/GenBank/DDBJ whole genome shotgun (WGS) entry which is preliminary data.</text>
</comment>
<organism evidence="1 2">
    <name type="scientific">Coemansia aciculifera</name>
    <dbReference type="NCBI Taxonomy" id="417176"/>
    <lineage>
        <taxon>Eukaryota</taxon>
        <taxon>Fungi</taxon>
        <taxon>Fungi incertae sedis</taxon>
        <taxon>Zoopagomycota</taxon>
        <taxon>Kickxellomycotina</taxon>
        <taxon>Kickxellomycetes</taxon>
        <taxon>Kickxellales</taxon>
        <taxon>Kickxellaceae</taxon>
        <taxon>Coemansia</taxon>
    </lineage>
</organism>
<dbReference type="Proteomes" id="UP001139981">
    <property type="component" value="Unassembled WGS sequence"/>
</dbReference>
<gene>
    <name evidence="1" type="ORF">IWW38_003492</name>
</gene>
<dbReference type="EMBL" id="JANBVB010000908">
    <property type="protein sequence ID" value="KAJ2891748.1"/>
    <property type="molecule type" value="Genomic_DNA"/>
</dbReference>
<evidence type="ECO:0000313" key="2">
    <source>
        <dbReference type="Proteomes" id="UP001139981"/>
    </source>
</evidence>
<keyword evidence="2" id="KW-1185">Reference proteome</keyword>
<accession>A0ACC1M0L3</accession>
<reference evidence="1" key="1">
    <citation type="submission" date="2022-07" db="EMBL/GenBank/DDBJ databases">
        <title>Phylogenomic reconstructions and comparative analyses of Kickxellomycotina fungi.</title>
        <authorList>
            <person name="Reynolds N.K."/>
            <person name="Stajich J.E."/>
            <person name="Barry K."/>
            <person name="Grigoriev I.V."/>
            <person name="Crous P."/>
            <person name="Smith M.E."/>
        </authorList>
    </citation>
    <scope>NUCLEOTIDE SEQUENCE</scope>
    <source>
        <strain evidence="1">CBS 190363</strain>
    </source>
</reference>
<evidence type="ECO:0000313" key="1">
    <source>
        <dbReference type="EMBL" id="KAJ2891748.1"/>
    </source>
</evidence>
<name>A0ACC1M0L3_9FUNG</name>
<protein>
    <submittedName>
        <fullName evidence="1">Uncharacterized protein</fullName>
    </submittedName>
</protein>